<dbReference type="InterPro" id="IPR035919">
    <property type="entry name" value="EAL_sf"/>
</dbReference>
<dbReference type="NCBIfam" id="TIGR00254">
    <property type="entry name" value="GGDEF"/>
    <property type="match status" value="1"/>
</dbReference>
<dbReference type="CDD" id="cd01948">
    <property type="entry name" value="EAL"/>
    <property type="match status" value="1"/>
</dbReference>
<dbReference type="PANTHER" id="PTHR33121">
    <property type="entry name" value="CYCLIC DI-GMP PHOSPHODIESTERASE PDEF"/>
    <property type="match status" value="1"/>
</dbReference>
<dbReference type="InterPro" id="IPR050706">
    <property type="entry name" value="Cyclic-di-GMP_PDE-like"/>
</dbReference>
<dbReference type="Pfam" id="PF00990">
    <property type="entry name" value="GGDEF"/>
    <property type="match status" value="1"/>
</dbReference>
<dbReference type="InterPro" id="IPR043128">
    <property type="entry name" value="Rev_trsase/Diguanyl_cyclase"/>
</dbReference>
<dbReference type="SUPFAM" id="SSF141868">
    <property type="entry name" value="EAL domain-like"/>
    <property type="match status" value="1"/>
</dbReference>
<dbReference type="InterPro" id="IPR000160">
    <property type="entry name" value="GGDEF_dom"/>
</dbReference>
<dbReference type="PROSITE" id="PS50112">
    <property type="entry name" value="PAS"/>
    <property type="match status" value="1"/>
</dbReference>
<dbReference type="CDD" id="cd00130">
    <property type="entry name" value="PAS"/>
    <property type="match status" value="1"/>
</dbReference>
<dbReference type="RefSeq" id="WP_154486493.1">
    <property type="nucleotide sequence ID" value="NZ_VUMW01000005.1"/>
</dbReference>
<dbReference type="CDD" id="cd01949">
    <property type="entry name" value="GGDEF"/>
    <property type="match status" value="1"/>
</dbReference>
<dbReference type="Proteomes" id="UP000452141">
    <property type="component" value="Unassembled WGS sequence"/>
</dbReference>
<dbReference type="InterPro" id="IPR001633">
    <property type="entry name" value="EAL_dom"/>
</dbReference>
<dbReference type="SMART" id="SM00267">
    <property type="entry name" value="GGDEF"/>
    <property type="match status" value="1"/>
</dbReference>
<evidence type="ECO:0000259" key="3">
    <source>
        <dbReference type="PROSITE" id="PS50887"/>
    </source>
</evidence>
<dbReference type="PANTHER" id="PTHR33121:SF79">
    <property type="entry name" value="CYCLIC DI-GMP PHOSPHODIESTERASE PDED-RELATED"/>
    <property type="match status" value="1"/>
</dbReference>
<dbReference type="SUPFAM" id="SSF55785">
    <property type="entry name" value="PYP-like sensor domain (PAS domain)"/>
    <property type="match status" value="1"/>
</dbReference>
<name>A0A844FLX3_9LACO</name>
<feature type="domain" description="EAL" evidence="2">
    <location>
        <begin position="317"/>
        <end position="571"/>
    </location>
</feature>
<accession>A0A844FLX3</accession>
<dbReference type="PROSITE" id="PS50883">
    <property type="entry name" value="EAL"/>
    <property type="match status" value="1"/>
</dbReference>
<protein>
    <submittedName>
        <fullName evidence="4">EAL domain-containing protein</fullName>
    </submittedName>
</protein>
<dbReference type="EMBL" id="VUMW01000005">
    <property type="protein sequence ID" value="MST79406.1"/>
    <property type="molecule type" value="Genomic_DNA"/>
</dbReference>
<dbReference type="InterPro" id="IPR029787">
    <property type="entry name" value="Nucleotide_cyclase"/>
</dbReference>
<dbReference type="NCBIfam" id="TIGR00229">
    <property type="entry name" value="sensory_box"/>
    <property type="match status" value="1"/>
</dbReference>
<dbReference type="AlphaFoldDB" id="A0A844FLX3"/>
<proteinExistence type="predicted"/>
<evidence type="ECO:0000259" key="2">
    <source>
        <dbReference type="PROSITE" id="PS50883"/>
    </source>
</evidence>
<dbReference type="Gene3D" id="3.30.450.20">
    <property type="entry name" value="PAS domain"/>
    <property type="match status" value="1"/>
</dbReference>
<organism evidence="4 5">
    <name type="scientific">Lactobacillus equicursoris</name>
    <dbReference type="NCBI Taxonomy" id="420645"/>
    <lineage>
        <taxon>Bacteria</taxon>
        <taxon>Bacillati</taxon>
        <taxon>Bacillota</taxon>
        <taxon>Bacilli</taxon>
        <taxon>Lactobacillales</taxon>
        <taxon>Lactobacillaceae</taxon>
        <taxon>Lactobacillus</taxon>
    </lineage>
</organism>
<dbReference type="InterPro" id="IPR035965">
    <property type="entry name" value="PAS-like_dom_sf"/>
</dbReference>
<feature type="domain" description="PAS" evidence="1">
    <location>
        <begin position="782"/>
        <end position="811"/>
    </location>
</feature>
<reference evidence="4 5" key="1">
    <citation type="submission" date="2019-08" db="EMBL/GenBank/DDBJ databases">
        <title>In-depth cultivation of the pig gut microbiome towards novel bacterial diversity and tailored functional studies.</title>
        <authorList>
            <person name="Wylensek D."/>
            <person name="Hitch T.C.A."/>
            <person name="Clavel T."/>
        </authorList>
    </citation>
    <scope>NUCLEOTIDE SEQUENCE [LARGE SCALE GENOMIC DNA]</scope>
    <source>
        <strain evidence="4 5">WCA-470BD-2E</strain>
    </source>
</reference>
<dbReference type="SMART" id="SM00052">
    <property type="entry name" value="EAL"/>
    <property type="match status" value="1"/>
</dbReference>
<dbReference type="Gene3D" id="3.20.20.450">
    <property type="entry name" value="EAL domain"/>
    <property type="match status" value="1"/>
</dbReference>
<dbReference type="PROSITE" id="PS50887">
    <property type="entry name" value="GGDEF"/>
    <property type="match status" value="1"/>
</dbReference>
<dbReference type="InterPro" id="IPR000014">
    <property type="entry name" value="PAS"/>
</dbReference>
<evidence type="ECO:0000313" key="4">
    <source>
        <dbReference type="EMBL" id="MST79406.1"/>
    </source>
</evidence>
<feature type="domain" description="GGDEF" evidence="3">
    <location>
        <begin position="1071"/>
        <end position="1193"/>
    </location>
</feature>
<evidence type="ECO:0000259" key="1">
    <source>
        <dbReference type="PROSITE" id="PS50112"/>
    </source>
</evidence>
<dbReference type="GO" id="GO:0071111">
    <property type="term" value="F:cyclic-guanylate-specific phosphodiesterase activity"/>
    <property type="evidence" value="ECO:0007669"/>
    <property type="project" value="InterPro"/>
</dbReference>
<dbReference type="SUPFAM" id="SSF55073">
    <property type="entry name" value="Nucleotide cyclase"/>
    <property type="match status" value="2"/>
</dbReference>
<gene>
    <name evidence="4" type="ORF">FYJ61_02690</name>
</gene>
<dbReference type="Pfam" id="PF00563">
    <property type="entry name" value="EAL"/>
    <property type="match status" value="1"/>
</dbReference>
<evidence type="ECO:0000313" key="5">
    <source>
        <dbReference type="Proteomes" id="UP000452141"/>
    </source>
</evidence>
<dbReference type="Gene3D" id="3.30.70.270">
    <property type="match status" value="2"/>
</dbReference>
<sequence length="1193" mass="137184">MKNQLREINKQDITNNEVAIALCQFANQHLIPVALSKGICHLYGLSREKLLAFLSHDPYMGISMREISDVQQDFYAFMQSEEVIYENQFRIKLPAEKDYCLMQVQGEKVLCEGQEMILFWMTTLSLKRLKELDQQRRFDIPVKSTSYCLLNVDSRYNSVTGLPNMPYFYELADAGIKALFRADKTPVLLAFNLIGFSHFNVSYSYSEGNKLLKAFANLLIKYFGIENCGHFNEDEFYAFTEDTDLDKRLDSFIQECQSINGGKSLNVRIGVYDSVNLPYDDIASSCSLVKSACNYERSAKSHVTYFSKDNQHDLELENYVLKNFDRALKEGWIEPFYQPIVRILNGQTGNWEALARWRVPDKGILMNEQFVPILDRAGILYKMDLYMVDRVIADLKTMQAQGSEDIAISVNLFSSEFEQYNMADEIVSRFEASGLDKELLVIEISNDIRNLNSEKVKDQIEIFYRHGFSVWVDSFGEGYSSISIMKDDLPISCVKFDASFINDDNFDRSKKVLKKMIELAEELGIDTVVGGVENAKQLLTLREIGCSAAQGYYFGQPLPFAKAFSTWVKGPNANVEQLAESNYYNSIGMMSLEKPQFIEPIQDHFLTFEQPDMIFDRYFKGTPLGFLEYRDGKLHYLRGNEGYTQYLLSCGSVTQEDLEAHPFATEIKNVGKQLYLELGRWIKEEYWENHKTEWHYGVHSYPNGLYVESYQRLMSYNPYTNAYAIVDVLTSYNANQVYQQKHDLGKTAAFNLNTDQYRDLPIPFVTVSPIYDHKRVVDMQYVYVNQAYSEIIGFGREELLGNLISLFHQNDELAFWMKELLAAKNGQSHSGIMQRNDGHWYEYVIAPASVPDAYSFAMINIDDQKQKEQEIQQKQNTTSEILRISEILNVEGNDFKQSIQKGLAKLGEDLQADRVSLMETSGNSAKNAYSWHKVGLADVKDKQQHLSFDSGFGIEEFAVEDSYLLTDPGQIKEAFPEIVASSPADYHLKNVLLAPFYERGTVRGFIMVENFNLDLSLDFTNLIELVSDFFGSKITGRRLEKQRDTDVLTGLNDRHPYFAKLKHYQKSKNSKEIGIIYMDLNGLKEANDKFGHEAGDNLLIKASKFITQYFSRKMVYRVGGDEFVVLDDRNPRDVFEKDYQAFLKAMTEPDAPSISVGSVWCEDSHQLEGCVEEADRSMQRSKEAYYQTHKRYR</sequence>
<comment type="caution">
    <text evidence="4">The sequence shown here is derived from an EMBL/GenBank/DDBJ whole genome shotgun (WGS) entry which is preliminary data.</text>
</comment>